<dbReference type="RefSeq" id="WP_378167132.1">
    <property type="nucleotide sequence ID" value="NZ_JBHSBU010000001.1"/>
</dbReference>
<evidence type="ECO:0000256" key="2">
    <source>
        <dbReference type="SAM" id="MobiDB-lite"/>
    </source>
</evidence>
<organism evidence="5 6">
    <name type="scientific">Chitinimonas lacunae</name>
    <dbReference type="NCBI Taxonomy" id="1963018"/>
    <lineage>
        <taxon>Bacteria</taxon>
        <taxon>Pseudomonadati</taxon>
        <taxon>Pseudomonadota</taxon>
        <taxon>Betaproteobacteria</taxon>
        <taxon>Neisseriales</taxon>
        <taxon>Chitinibacteraceae</taxon>
        <taxon>Chitinimonas</taxon>
    </lineage>
</organism>
<dbReference type="PANTHER" id="PTHR33734:SF22">
    <property type="entry name" value="MEMBRANE-BOUND LYTIC MUREIN TRANSGLYCOSYLASE D"/>
    <property type="match status" value="1"/>
</dbReference>
<feature type="domain" description="LysM" evidence="4">
    <location>
        <begin position="359"/>
        <end position="402"/>
    </location>
</feature>
<dbReference type="SUPFAM" id="SSF53955">
    <property type="entry name" value="Lysozyme-like"/>
    <property type="match status" value="1"/>
</dbReference>
<dbReference type="Gene3D" id="1.10.530.10">
    <property type="match status" value="1"/>
</dbReference>
<feature type="region of interest" description="Disordered" evidence="2">
    <location>
        <begin position="424"/>
        <end position="445"/>
    </location>
</feature>
<feature type="domain" description="LysM" evidence="4">
    <location>
        <begin position="447"/>
        <end position="490"/>
    </location>
</feature>
<dbReference type="EMBL" id="JBHSBU010000001">
    <property type="protein sequence ID" value="MFC4161323.1"/>
    <property type="molecule type" value="Genomic_DNA"/>
</dbReference>
<dbReference type="SMART" id="SM00257">
    <property type="entry name" value="LysM"/>
    <property type="match status" value="3"/>
</dbReference>
<dbReference type="Gene3D" id="3.10.350.10">
    <property type="entry name" value="LysM domain"/>
    <property type="match status" value="3"/>
</dbReference>
<dbReference type="PROSITE" id="PS51782">
    <property type="entry name" value="LYSM"/>
    <property type="match status" value="3"/>
</dbReference>
<dbReference type="InterPro" id="IPR023346">
    <property type="entry name" value="Lysozyme-like_dom_sf"/>
</dbReference>
<dbReference type="InterPro" id="IPR008258">
    <property type="entry name" value="Transglycosylase_SLT_dom_1"/>
</dbReference>
<dbReference type="CDD" id="cd00118">
    <property type="entry name" value="LysM"/>
    <property type="match status" value="2"/>
</dbReference>
<dbReference type="Proteomes" id="UP001595791">
    <property type="component" value="Unassembled WGS sequence"/>
</dbReference>
<comment type="similarity">
    <text evidence="1">Belongs to the transglycosylase Slt family.</text>
</comment>
<dbReference type="Pfam" id="PF01476">
    <property type="entry name" value="LysM"/>
    <property type="match status" value="3"/>
</dbReference>
<evidence type="ECO:0000313" key="6">
    <source>
        <dbReference type="Proteomes" id="UP001595791"/>
    </source>
</evidence>
<keyword evidence="3" id="KW-0732">Signal</keyword>
<evidence type="ECO:0000313" key="5">
    <source>
        <dbReference type="EMBL" id="MFC4161323.1"/>
    </source>
</evidence>
<feature type="signal peptide" evidence="3">
    <location>
        <begin position="1"/>
        <end position="25"/>
    </location>
</feature>
<accession>A0ABV8MSS4</accession>
<proteinExistence type="inferred from homology"/>
<evidence type="ECO:0000259" key="4">
    <source>
        <dbReference type="PROSITE" id="PS51782"/>
    </source>
</evidence>
<dbReference type="InterPro" id="IPR036779">
    <property type="entry name" value="LysM_dom_sf"/>
</dbReference>
<evidence type="ECO:0000256" key="1">
    <source>
        <dbReference type="ARBA" id="ARBA00007734"/>
    </source>
</evidence>
<reference evidence="6" key="1">
    <citation type="journal article" date="2019" name="Int. J. Syst. Evol. Microbiol.">
        <title>The Global Catalogue of Microorganisms (GCM) 10K type strain sequencing project: providing services to taxonomists for standard genome sequencing and annotation.</title>
        <authorList>
            <consortium name="The Broad Institute Genomics Platform"/>
            <consortium name="The Broad Institute Genome Sequencing Center for Infectious Disease"/>
            <person name="Wu L."/>
            <person name="Ma J."/>
        </authorList>
    </citation>
    <scope>NUCLEOTIDE SEQUENCE [LARGE SCALE GENOMIC DNA]</scope>
    <source>
        <strain evidence="6">LMG 29894</strain>
    </source>
</reference>
<dbReference type="PROSITE" id="PS00922">
    <property type="entry name" value="TRANSGLYCOSYLASE"/>
    <property type="match status" value="1"/>
</dbReference>
<comment type="caution">
    <text evidence="5">The sequence shown here is derived from an EMBL/GenBank/DDBJ whole genome shotgun (WGS) entry which is preliminary data.</text>
</comment>
<dbReference type="InterPro" id="IPR000189">
    <property type="entry name" value="Transglyc_AS"/>
</dbReference>
<dbReference type="PANTHER" id="PTHR33734">
    <property type="entry name" value="LYSM DOMAIN-CONTAINING GPI-ANCHORED PROTEIN 2"/>
    <property type="match status" value="1"/>
</dbReference>
<protein>
    <submittedName>
        <fullName evidence="5">LysM peptidoglycan-binding domain-containing protein</fullName>
    </submittedName>
</protein>
<dbReference type="CDD" id="cd16894">
    <property type="entry name" value="MltD-like"/>
    <property type="match status" value="1"/>
</dbReference>
<gene>
    <name evidence="5" type="ORF">ACFOW7_18445</name>
</gene>
<name>A0ABV8MSS4_9NEIS</name>
<evidence type="ECO:0000256" key="3">
    <source>
        <dbReference type="SAM" id="SignalP"/>
    </source>
</evidence>
<feature type="chain" id="PRO_5046673822" evidence="3">
    <location>
        <begin position="26"/>
        <end position="557"/>
    </location>
</feature>
<feature type="domain" description="LysM" evidence="4">
    <location>
        <begin position="510"/>
        <end position="553"/>
    </location>
</feature>
<dbReference type="Pfam" id="PF01464">
    <property type="entry name" value="SLT"/>
    <property type="match status" value="1"/>
</dbReference>
<sequence>MQRTESRLVPLVVLLAGALLLPAQAGTPNPPAVAPLVTEQAAPADGAPLPALAPIDTLGSQPAVINNPDLATPAPMPTLQPAAAPTDDLWERIRLGFRLDDLNNPLVQQHERMYTRHPEYLQRVIERSRRYLYFIVSEVERRGMPTEVALLPIVESAFDPKAESFARASGMWQFIPSTGQRYGLERTWWYDGRRDVMAATYAALDYLQDLYNLFGDWHLALAAYNWGEGGVGRAVAKSRAKGLEGDFDSIKKPRETENYVPKLIAIRNIIANPSAYGVTVPAVPNRPYFQPVSTGRHIDVRLAAKLAETTVEEVLKLNPGLIRPVFAHKDDRKLLLPVEKVQTFEQNLQQYDKPLLSWQPYVTKRGESLQSIAERFEIALAELREINKLGKDQTARGQTILVPILPDVDPTPRQDLATLMAASQQARQQEVDAEAPREPAQRPNKAAVYRVARGDSIFSIARRHDISVAELKRQNGLSSNRLKQGQELRIVSADARGESASRAKPARAVKTYVVRRGDSLDIIARRHDVSVADLKRWNQGAGRVLKVGLKLEIRNDS</sequence>
<keyword evidence="6" id="KW-1185">Reference proteome</keyword>
<dbReference type="SUPFAM" id="SSF54106">
    <property type="entry name" value="LysM domain"/>
    <property type="match status" value="3"/>
</dbReference>
<dbReference type="InterPro" id="IPR018392">
    <property type="entry name" value="LysM"/>
</dbReference>